<dbReference type="OrthoDB" id="9046151at2"/>
<gene>
    <name evidence="6" type="ORF">VT50_0203155</name>
</gene>
<dbReference type="Gene3D" id="3.10.105.10">
    <property type="entry name" value="Dipeptide-binding Protein, Domain 3"/>
    <property type="match status" value="1"/>
</dbReference>
<dbReference type="Proteomes" id="UP000033615">
    <property type="component" value="Unassembled WGS sequence"/>
</dbReference>
<comment type="caution">
    <text evidence="6">The sequence shown here is derived from an EMBL/GenBank/DDBJ whole genome shotgun (WGS) entry which is preliminary data.</text>
</comment>
<sequence>MPTRHRRTTRHLIAAGTVVTTVVTATACSGTSGSSKGADGPLVFGISADASQLLPWTATAIQSQQVLGQVYSSLLEQDNHLLPGAGLADMPDVSKDGKTYTFTLRSGLTFTDGSTLDSSDVKYSIDKVLDPATKAVARTSLSAVKSVSAPDAHRIVIKLKKPDASLLAALSSVNTAILPSNKPLASLKKKPLGSGPYAYKSRKPNQSISLVRNPHFYRSRPGLSALEFRVIEDQNSMVSALRSGAVDMAIFDDYVTTKTAKSDNVTIQTVDQLNYHALQMRPDSSTFQNTDVRLAIQCAIDRKQVVKTAALGQGDVVGPITSPGYASDPDARPCPSRDLKAAKKHLAAAGKSDGFTFTAIVPQGLYSSASDEAQNIQSQLASAGITMKIETLDSSAYVDRWLAGKFDAAIALNGAGADPATTYTRYFTSSGNFNKVAGYHSENLDKLFADGIATTDISERREVYQKISRELEDKAAWVWLYSGRQYIATNTRVHGFQPVTDGSLQSLWETTLA</sequence>
<dbReference type="Gene3D" id="3.40.190.10">
    <property type="entry name" value="Periplasmic binding protein-like II"/>
    <property type="match status" value="1"/>
</dbReference>
<evidence type="ECO:0000313" key="6">
    <source>
        <dbReference type="EMBL" id="OPF83800.1"/>
    </source>
</evidence>
<dbReference type="PANTHER" id="PTHR30290:SF9">
    <property type="entry name" value="OLIGOPEPTIDE-BINDING PROTEIN APPA"/>
    <property type="match status" value="1"/>
</dbReference>
<dbReference type="EMBL" id="LAKD02000004">
    <property type="protein sequence ID" value="OPF83800.1"/>
    <property type="molecule type" value="Genomic_DNA"/>
</dbReference>
<dbReference type="InterPro" id="IPR039424">
    <property type="entry name" value="SBP_5"/>
</dbReference>
<evidence type="ECO:0000256" key="3">
    <source>
        <dbReference type="ARBA" id="ARBA00022729"/>
    </source>
</evidence>
<dbReference type="InterPro" id="IPR030678">
    <property type="entry name" value="Peptide/Ni-bd"/>
</dbReference>
<keyword evidence="2" id="KW-0813">Transport</keyword>
<dbReference type="Pfam" id="PF00496">
    <property type="entry name" value="SBP_bac_5"/>
    <property type="match status" value="1"/>
</dbReference>
<evidence type="ECO:0000259" key="5">
    <source>
        <dbReference type="Pfam" id="PF00496"/>
    </source>
</evidence>
<protein>
    <recommendedName>
        <fullName evidence="5">Solute-binding protein family 5 domain-containing protein</fullName>
    </recommendedName>
</protein>
<keyword evidence="7" id="KW-1185">Reference proteome</keyword>
<dbReference type="RefSeq" id="WP_046089808.1">
    <property type="nucleotide sequence ID" value="NZ_LAKD02000004.1"/>
</dbReference>
<dbReference type="PIRSF" id="PIRSF002741">
    <property type="entry name" value="MppA"/>
    <property type="match status" value="1"/>
</dbReference>
<dbReference type="GO" id="GO:0042597">
    <property type="term" value="C:periplasmic space"/>
    <property type="evidence" value="ECO:0007669"/>
    <property type="project" value="UniProtKB-ARBA"/>
</dbReference>
<proteinExistence type="inferred from homology"/>
<feature type="chain" id="PRO_5010698576" description="Solute-binding protein family 5 domain-containing protein" evidence="4">
    <location>
        <begin position="28"/>
        <end position="513"/>
    </location>
</feature>
<name>A0A1V4DBT4_9ACTN</name>
<comment type="similarity">
    <text evidence="1">Belongs to the bacterial solute-binding protein 5 family.</text>
</comment>
<dbReference type="GO" id="GO:1904680">
    <property type="term" value="F:peptide transmembrane transporter activity"/>
    <property type="evidence" value="ECO:0007669"/>
    <property type="project" value="TreeGrafter"/>
</dbReference>
<evidence type="ECO:0000256" key="2">
    <source>
        <dbReference type="ARBA" id="ARBA00022448"/>
    </source>
</evidence>
<keyword evidence="3 4" id="KW-0732">Signal</keyword>
<dbReference type="SUPFAM" id="SSF53850">
    <property type="entry name" value="Periplasmic binding protein-like II"/>
    <property type="match status" value="1"/>
</dbReference>
<accession>A0A1V4DBT4</accession>
<feature type="signal peptide" evidence="4">
    <location>
        <begin position="1"/>
        <end position="27"/>
    </location>
</feature>
<feature type="domain" description="Solute-binding protein family 5" evidence="5">
    <location>
        <begin position="86"/>
        <end position="434"/>
    </location>
</feature>
<dbReference type="GO" id="GO:0043190">
    <property type="term" value="C:ATP-binding cassette (ABC) transporter complex"/>
    <property type="evidence" value="ECO:0007669"/>
    <property type="project" value="InterPro"/>
</dbReference>
<dbReference type="AlphaFoldDB" id="A0A1V4DBT4"/>
<dbReference type="GO" id="GO:0015833">
    <property type="term" value="P:peptide transport"/>
    <property type="evidence" value="ECO:0007669"/>
    <property type="project" value="TreeGrafter"/>
</dbReference>
<dbReference type="InterPro" id="IPR000914">
    <property type="entry name" value="SBP_5_dom"/>
</dbReference>
<reference evidence="6" key="1">
    <citation type="submission" date="2016-12" db="EMBL/GenBank/DDBJ databases">
        <title>Genome sequence of Streptomyces antioxidans MUSC 164.</title>
        <authorList>
            <person name="Lee L.-H."/>
            <person name="Ser H.-L."/>
        </authorList>
    </citation>
    <scope>NUCLEOTIDE SEQUENCE [LARGE SCALE GENOMIC DNA]</scope>
    <source>
        <strain evidence="6">MUSC 164</strain>
    </source>
</reference>
<evidence type="ECO:0000256" key="4">
    <source>
        <dbReference type="SAM" id="SignalP"/>
    </source>
</evidence>
<dbReference type="PANTHER" id="PTHR30290">
    <property type="entry name" value="PERIPLASMIC BINDING COMPONENT OF ABC TRANSPORTER"/>
    <property type="match status" value="1"/>
</dbReference>
<evidence type="ECO:0000313" key="7">
    <source>
        <dbReference type="Proteomes" id="UP000033615"/>
    </source>
</evidence>
<organism evidence="6 7">
    <name type="scientific">Streptomyces antioxidans</name>
    <dbReference type="NCBI Taxonomy" id="1507734"/>
    <lineage>
        <taxon>Bacteria</taxon>
        <taxon>Bacillati</taxon>
        <taxon>Actinomycetota</taxon>
        <taxon>Actinomycetes</taxon>
        <taxon>Kitasatosporales</taxon>
        <taxon>Streptomycetaceae</taxon>
        <taxon>Streptomyces</taxon>
    </lineage>
</organism>
<dbReference type="Gene3D" id="3.90.76.10">
    <property type="entry name" value="Dipeptide-binding Protein, Domain 1"/>
    <property type="match status" value="1"/>
</dbReference>
<evidence type="ECO:0000256" key="1">
    <source>
        <dbReference type="ARBA" id="ARBA00005695"/>
    </source>
</evidence>
<dbReference type="PROSITE" id="PS51257">
    <property type="entry name" value="PROKAR_LIPOPROTEIN"/>
    <property type="match status" value="1"/>
</dbReference>